<evidence type="ECO:0000313" key="5">
    <source>
        <dbReference type="Proteomes" id="UP001176940"/>
    </source>
</evidence>
<dbReference type="PROSITE" id="PS50231">
    <property type="entry name" value="RICIN_B_LECTIN"/>
    <property type="match status" value="1"/>
</dbReference>
<dbReference type="EMBL" id="CAUEEQ010071772">
    <property type="protein sequence ID" value="CAJ0966067.1"/>
    <property type="molecule type" value="Genomic_DNA"/>
</dbReference>
<dbReference type="Gene3D" id="2.80.10.50">
    <property type="match status" value="1"/>
</dbReference>
<organism evidence="4 5">
    <name type="scientific">Ranitomeya imitator</name>
    <name type="common">mimic poison frog</name>
    <dbReference type="NCBI Taxonomy" id="111125"/>
    <lineage>
        <taxon>Eukaryota</taxon>
        <taxon>Metazoa</taxon>
        <taxon>Chordata</taxon>
        <taxon>Craniata</taxon>
        <taxon>Vertebrata</taxon>
        <taxon>Euteleostomi</taxon>
        <taxon>Amphibia</taxon>
        <taxon>Batrachia</taxon>
        <taxon>Anura</taxon>
        <taxon>Neobatrachia</taxon>
        <taxon>Hyloidea</taxon>
        <taxon>Dendrobatidae</taxon>
        <taxon>Dendrobatinae</taxon>
        <taxon>Ranitomeya</taxon>
    </lineage>
</organism>
<dbReference type="InterPro" id="IPR000772">
    <property type="entry name" value="Ricin_B_lectin"/>
</dbReference>
<reference evidence="4" key="1">
    <citation type="submission" date="2023-07" db="EMBL/GenBank/DDBJ databases">
        <authorList>
            <person name="Stuckert A."/>
        </authorList>
    </citation>
    <scope>NUCLEOTIDE SEQUENCE</scope>
</reference>
<dbReference type="InterPro" id="IPR050252">
    <property type="entry name" value="Beta/Gamma-Crystallin"/>
</dbReference>
<proteinExistence type="predicted"/>
<feature type="domain" description="Ricin B lectin" evidence="3">
    <location>
        <begin position="52"/>
        <end position="184"/>
    </location>
</feature>
<accession>A0ABN9MH07</accession>
<keyword evidence="2" id="KW-0273">Eye lens protein</keyword>
<evidence type="ECO:0000256" key="2">
    <source>
        <dbReference type="ARBA" id="ARBA00022613"/>
    </source>
</evidence>
<dbReference type="SUPFAM" id="SSF50370">
    <property type="entry name" value="Ricin B-like lectins"/>
    <property type="match status" value="1"/>
</dbReference>
<comment type="caution">
    <text evidence="4">The sequence shown here is derived from an EMBL/GenBank/DDBJ whole genome shotgun (WGS) entry which is preliminary data.</text>
</comment>
<dbReference type="PANTHER" id="PTHR11818">
    <property type="entry name" value="BETA/GAMMA CRYSTALLIN"/>
    <property type="match status" value="1"/>
</dbReference>
<evidence type="ECO:0000256" key="1">
    <source>
        <dbReference type="ARBA" id="ARBA00003689"/>
    </source>
</evidence>
<evidence type="ECO:0000259" key="3">
    <source>
        <dbReference type="SMART" id="SM00458"/>
    </source>
</evidence>
<dbReference type="PANTHER" id="PTHR11818:SF2">
    <property type="entry name" value="BETA_GAMMA CRYSTALLIN DOMAIN-CONTAINING PROTEIN 1"/>
    <property type="match status" value="1"/>
</dbReference>
<name>A0ABN9MH07_9NEOB</name>
<evidence type="ECO:0000313" key="4">
    <source>
        <dbReference type="EMBL" id="CAJ0966067.1"/>
    </source>
</evidence>
<sequence>MMSLLVNDAALTAAHSPVVFSLDGRILAPSRLKTASPSDIDYGVRQNDGQKRLYFKLQNKSNEMFMSTNGSLNDIKLLRIQVMEDTGAEDQIWVYHKGVFRCRIAEDCTLACAGTVITTGSKLGLSLEQTGESMLWTISPDGRIYCRSKPNFVLDIKGGNQYDQQHIVLNPVTEGKLSQLWEICVL</sequence>
<dbReference type="InterPro" id="IPR035992">
    <property type="entry name" value="Ricin_B-like_lectins"/>
</dbReference>
<keyword evidence="5" id="KW-1185">Reference proteome</keyword>
<dbReference type="Proteomes" id="UP001176940">
    <property type="component" value="Unassembled WGS sequence"/>
</dbReference>
<dbReference type="SMART" id="SM00458">
    <property type="entry name" value="RICIN"/>
    <property type="match status" value="1"/>
</dbReference>
<comment type="function">
    <text evidence="1">Crystallins are the dominant structural components of the vertebrate eye lens.</text>
</comment>
<protein>
    <recommendedName>
        <fullName evidence="3">Ricin B lectin domain-containing protein</fullName>
    </recommendedName>
</protein>
<gene>
    <name evidence="4" type="ORF">RIMI_LOCUS20913980</name>
</gene>